<feature type="region of interest" description="Disordered" evidence="1">
    <location>
        <begin position="28"/>
        <end position="94"/>
    </location>
</feature>
<evidence type="ECO:0000313" key="3">
    <source>
        <dbReference type="Proteomes" id="UP001139293"/>
    </source>
</evidence>
<evidence type="ECO:0000313" key="2">
    <source>
        <dbReference type="EMBL" id="MCL1140588.1"/>
    </source>
</evidence>
<feature type="compositionally biased region" description="Basic and acidic residues" evidence="1">
    <location>
        <begin position="69"/>
        <end position="94"/>
    </location>
</feature>
<dbReference type="Proteomes" id="UP001139293">
    <property type="component" value="Unassembled WGS sequence"/>
</dbReference>
<proteinExistence type="predicted"/>
<dbReference type="AlphaFoldDB" id="A0A9X1ZFB5"/>
<protein>
    <submittedName>
        <fullName evidence="2">Uncharacterized protein</fullName>
    </submittedName>
</protein>
<organism evidence="2 3">
    <name type="scientific">Shewanella pneumatophori</name>
    <dbReference type="NCBI Taxonomy" id="314092"/>
    <lineage>
        <taxon>Bacteria</taxon>
        <taxon>Pseudomonadati</taxon>
        <taxon>Pseudomonadota</taxon>
        <taxon>Gammaproteobacteria</taxon>
        <taxon>Alteromonadales</taxon>
        <taxon>Shewanellaceae</taxon>
        <taxon>Shewanella</taxon>
    </lineage>
</organism>
<evidence type="ECO:0000256" key="1">
    <source>
        <dbReference type="SAM" id="MobiDB-lite"/>
    </source>
</evidence>
<dbReference type="RefSeq" id="WP_248951585.1">
    <property type="nucleotide sequence ID" value="NZ_JAKILB010000016.1"/>
</dbReference>
<keyword evidence="3" id="KW-1185">Reference proteome</keyword>
<dbReference type="EMBL" id="JAKILB010000016">
    <property type="protein sequence ID" value="MCL1140588.1"/>
    <property type="molecule type" value="Genomic_DNA"/>
</dbReference>
<sequence length="353" mass="37578">MMTEATIILLIVIGVYLYTRTQKAAKSEKEQAAKQAEPVQEAAESAMKDVTPDAAEVSTPTVEGVTFESKQDSESKSDSEVKLDSEPEPDKAMETEVQAKVRAEVQAEPITKDKQVSEVAQAEEAVETLSVVETQSGSVAEVVDKAEVKTEAKVETAAKVEPAVEIEPEPIAEKTVEPLVEKAVEAPVEQAIEAAVSAEPESSASVEVEPAVSTGSQTQADLSWANPKLTKSISELDVATDAPAEHLAISAAIAECYKQRKQAEYVQYGAGLSQPYLEVFAAFVKGVKAENPDAEVKGTAMMHLSTLLNDNGEFDSAISICKTAIEYGLADGTVTGFEGRITRIEKAKAKASK</sequence>
<reference evidence="2" key="1">
    <citation type="submission" date="2022-01" db="EMBL/GenBank/DDBJ databases">
        <title>Whole genome-based taxonomy of the Shewanellaceae.</title>
        <authorList>
            <person name="Martin-Rodriguez A.J."/>
        </authorList>
    </citation>
    <scope>NUCLEOTIDE SEQUENCE</scope>
    <source>
        <strain evidence="2">KCTC 23973</strain>
    </source>
</reference>
<accession>A0A9X1ZFB5</accession>
<feature type="compositionally biased region" description="Low complexity" evidence="1">
    <location>
        <begin position="33"/>
        <end position="44"/>
    </location>
</feature>
<gene>
    <name evidence="2" type="ORF">L2740_18795</name>
</gene>
<name>A0A9X1ZFB5_9GAMM</name>
<comment type="caution">
    <text evidence="2">The sequence shown here is derived from an EMBL/GenBank/DDBJ whole genome shotgun (WGS) entry which is preliminary data.</text>
</comment>